<protein>
    <submittedName>
        <fullName evidence="1">Uncharacterized protein</fullName>
    </submittedName>
</protein>
<evidence type="ECO:0000313" key="1">
    <source>
        <dbReference type="EMBL" id="KKN87469.1"/>
    </source>
</evidence>
<reference evidence="1" key="1">
    <citation type="journal article" date="2015" name="Nature">
        <title>Complex archaea that bridge the gap between prokaryotes and eukaryotes.</title>
        <authorList>
            <person name="Spang A."/>
            <person name="Saw J.H."/>
            <person name="Jorgensen S.L."/>
            <person name="Zaremba-Niedzwiedzka K."/>
            <person name="Martijn J."/>
            <person name="Lind A.E."/>
            <person name="van Eijk R."/>
            <person name="Schleper C."/>
            <person name="Guy L."/>
            <person name="Ettema T.J."/>
        </authorList>
    </citation>
    <scope>NUCLEOTIDE SEQUENCE</scope>
</reference>
<accession>A0A0F9U789</accession>
<name>A0A0F9U789_9ZZZZ</name>
<dbReference type="AlphaFoldDB" id="A0A0F9U789"/>
<comment type="caution">
    <text evidence="1">The sequence shown here is derived from an EMBL/GenBank/DDBJ whole genome shotgun (WGS) entry which is preliminary data.</text>
</comment>
<proteinExistence type="predicted"/>
<organism evidence="1">
    <name type="scientific">marine sediment metagenome</name>
    <dbReference type="NCBI Taxonomy" id="412755"/>
    <lineage>
        <taxon>unclassified sequences</taxon>
        <taxon>metagenomes</taxon>
        <taxon>ecological metagenomes</taxon>
    </lineage>
</organism>
<gene>
    <name evidence="1" type="ORF">LCGC14_0259240</name>
</gene>
<sequence>MDKLDALIAKPRPAPCPCFSCDGRRAKFPRDNPRFCTQRCAVDWALGMTESYYYDHSVPEWTE</sequence>
<dbReference type="EMBL" id="LAZR01000138">
    <property type="protein sequence ID" value="KKN87469.1"/>
    <property type="molecule type" value="Genomic_DNA"/>
</dbReference>